<dbReference type="InterPro" id="IPR038299">
    <property type="entry name" value="DAO_C_sf"/>
</dbReference>
<name>A0ABW4JYE0_9HYPH</name>
<sequence>MTAEYDLVVIGGGINGTGIARDAAGRGLSTLLVEMGDLAGATSSASTKLIHGGLRYLEYHEFSLVRKALKEREVLWQIAPHIAWPLRFVLPHHKGLRPAWFLRLGLFLYDHLGGRERLPATRRVRLDKGTLAGGLKPGFRFGFEYSDCWVDDARLVVLNARDAADRGARILTRTRCVSAKRDGERWRIVLEDAVTGERREVLARALVNAAGPWVDRMAGEMSSTGAGKGIRLVRGSHIVVPRLFAHDRCFIFQNGDGRIVFAIPYEQDFTLVGTTDVDHGGDLSQVRISQDETDYLCRAVSEYLRRPVRPEDVVHSFSGVRPLVDDGAEDAKAATRDYVLDLETDKGRTPLLSVYGGKITTYRKLAEEAMARLGSAIPVEDCSWTGDVPLPGGDFSVDARGDLGDGLRAAYPFLGEAHAERLVRLYGLDAWRVLGDARAVADLGRDFGATLHAREVHWLMDREWARSAEDILWRRTKLGLRLTVEEAGALQEYVEERLAATRVDAA</sequence>
<dbReference type="NCBIfam" id="NF009906">
    <property type="entry name" value="PRK13369.1"/>
    <property type="match status" value="1"/>
</dbReference>
<dbReference type="NCBIfam" id="NF008899">
    <property type="entry name" value="PRK12266.1"/>
    <property type="match status" value="1"/>
</dbReference>
<dbReference type="PROSITE" id="PS00978">
    <property type="entry name" value="FAD_G3PDH_2"/>
    <property type="match status" value="1"/>
</dbReference>
<dbReference type="SUPFAM" id="SSF51905">
    <property type="entry name" value="FAD/NAD(P)-binding domain"/>
    <property type="match status" value="1"/>
</dbReference>
<feature type="domain" description="FAD dependent oxidoreductase" evidence="7">
    <location>
        <begin position="6"/>
        <end position="361"/>
    </location>
</feature>
<evidence type="ECO:0000256" key="2">
    <source>
        <dbReference type="ARBA" id="ARBA00007330"/>
    </source>
</evidence>
<dbReference type="Gene3D" id="3.30.9.10">
    <property type="entry name" value="D-Amino Acid Oxidase, subunit A, domain 2"/>
    <property type="match status" value="1"/>
</dbReference>
<dbReference type="InterPro" id="IPR031656">
    <property type="entry name" value="DAO_C"/>
</dbReference>
<dbReference type="Pfam" id="PF16901">
    <property type="entry name" value="DAO_C"/>
    <property type="match status" value="1"/>
</dbReference>
<evidence type="ECO:0000313" key="9">
    <source>
        <dbReference type="EMBL" id="MFD1695736.1"/>
    </source>
</evidence>
<evidence type="ECO:0000256" key="4">
    <source>
        <dbReference type="ARBA" id="ARBA00022827"/>
    </source>
</evidence>
<dbReference type="EC" id="1.1.5.3" evidence="6"/>
<dbReference type="RefSeq" id="WP_149893713.1">
    <property type="nucleotide sequence ID" value="NZ_JBHUFA010000002.1"/>
</dbReference>
<dbReference type="Gene3D" id="6.10.250.1890">
    <property type="match status" value="1"/>
</dbReference>
<evidence type="ECO:0000259" key="8">
    <source>
        <dbReference type="Pfam" id="PF16901"/>
    </source>
</evidence>
<keyword evidence="5 6" id="KW-0560">Oxidoreductase</keyword>
<keyword evidence="4" id="KW-0274">FAD</keyword>
<dbReference type="Gene3D" id="3.50.50.60">
    <property type="entry name" value="FAD/NAD(P)-binding domain"/>
    <property type="match status" value="1"/>
</dbReference>
<comment type="catalytic activity">
    <reaction evidence="6">
        <text>a quinone + sn-glycerol 3-phosphate = dihydroxyacetone phosphate + a quinol</text>
        <dbReference type="Rhea" id="RHEA:18977"/>
        <dbReference type="ChEBI" id="CHEBI:24646"/>
        <dbReference type="ChEBI" id="CHEBI:57597"/>
        <dbReference type="ChEBI" id="CHEBI:57642"/>
        <dbReference type="ChEBI" id="CHEBI:132124"/>
        <dbReference type="EC" id="1.1.5.3"/>
    </reaction>
</comment>
<proteinExistence type="inferred from homology"/>
<dbReference type="Proteomes" id="UP001597327">
    <property type="component" value="Unassembled WGS sequence"/>
</dbReference>
<keyword evidence="10" id="KW-1185">Reference proteome</keyword>
<evidence type="ECO:0000256" key="5">
    <source>
        <dbReference type="ARBA" id="ARBA00023002"/>
    </source>
</evidence>
<dbReference type="InterPro" id="IPR000447">
    <property type="entry name" value="G3P_DH_FAD-dep"/>
</dbReference>
<comment type="caution">
    <text evidence="9">The sequence shown here is derived from an EMBL/GenBank/DDBJ whole genome shotgun (WGS) entry which is preliminary data.</text>
</comment>
<evidence type="ECO:0000256" key="6">
    <source>
        <dbReference type="RuleBase" id="RU361217"/>
    </source>
</evidence>
<gene>
    <name evidence="9" type="primary">glpD</name>
    <name evidence="9" type="ORF">ACFSC7_09450</name>
</gene>
<evidence type="ECO:0000313" key="10">
    <source>
        <dbReference type="Proteomes" id="UP001597327"/>
    </source>
</evidence>
<feature type="domain" description="Alpha-glycerophosphate oxidase C-terminal" evidence="8">
    <location>
        <begin position="384"/>
        <end position="491"/>
    </location>
</feature>
<dbReference type="InterPro" id="IPR036188">
    <property type="entry name" value="FAD/NAD-bd_sf"/>
</dbReference>
<dbReference type="SUPFAM" id="SSF54373">
    <property type="entry name" value="FAD-linked reductases, C-terminal domain"/>
    <property type="match status" value="1"/>
</dbReference>
<dbReference type="InterPro" id="IPR006076">
    <property type="entry name" value="FAD-dep_OxRdtase"/>
</dbReference>
<dbReference type="PANTHER" id="PTHR11985:SF15">
    <property type="entry name" value="GLYCEROL-3-PHOSPHATE DEHYDROGENASE, MITOCHONDRIAL"/>
    <property type="match status" value="1"/>
</dbReference>
<protein>
    <recommendedName>
        <fullName evidence="6">Glycerol-3-phosphate dehydrogenase</fullName>
        <ecNumber evidence="6">1.1.5.3</ecNumber>
    </recommendedName>
</protein>
<comment type="cofactor">
    <cofactor evidence="1 6">
        <name>FAD</name>
        <dbReference type="ChEBI" id="CHEBI:57692"/>
    </cofactor>
</comment>
<accession>A0ABW4JYE0</accession>
<dbReference type="PROSITE" id="PS00977">
    <property type="entry name" value="FAD_G3PDH_1"/>
    <property type="match status" value="1"/>
</dbReference>
<dbReference type="EMBL" id="JBHUFA010000002">
    <property type="protein sequence ID" value="MFD1695736.1"/>
    <property type="molecule type" value="Genomic_DNA"/>
</dbReference>
<dbReference type="Pfam" id="PF01266">
    <property type="entry name" value="DAO"/>
    <property type="match status" value="1"/>
</dbReference>
<evidence type="ECO:0000256" key="1">
    <source>
        <dbReference type="ARBA" id="ARBA00001974"/>
    </source>
</evidence>
<dbReference type="PRINTS" id="PR01001">
    <property type="entry name" value="FADG3PDH"/>
</dbReference>
<evidence type="ECO:0000259" key="7">
    <source>
        <dbReference type="Pfam" id="PF01266"/>
    </source>
</evidence>
<dbReference type="Gene3D" id="1.10.8.870">
    <property type="entry name" value="Alpha-glycerophosphate oxidase, cap domain"/>
    <property type="match status" value="1"/>
</dbReference>
<reference evidence="10" key="1">
    <citation type="journal article" date="2019" name="Int. J. Syst. Evol. Microbiol.">
        <title>The Global Catalogue of Microorganisms (GCM) 10K type strain sequencing project: providing services to taxonomists for standard genome sequencing and annotation.</title>
        <authorList>
            <consortium name="The Broad Institute Genomics Platform"/>
            <consortium name="The Broad Institute Genome Sequencing Center for Infectious Disease"/>
            <person name="Wu L."/>
            <person name="Ma J."/>
        </authorList>
    </citation>
    <scope>NUCLEOTIDE SEQUENCE [LARGE SCALE GENOMIC DNA]</scope>
    <source>
        <strain evidence="10">JCM 3369</strain>
    </source>
</reference>
<organism evidence="9 10">
    <name type="scientific">Roseibium aestuarii</name>
    <dbReference type="NCBI Taxonomy" id="2600299"/>
    <lineage>
        <taxon>Bacteria</taxon>
        <taxon>Pseudomonadati</taxon>
        <taxon>Pseudomonadota</taxon>
        <taxon>Alphaproteobacteria</taxon>
        <taxon>Hyphomicrobiales</taxon>
        <taxon>Stappiaceae</taxon>
        <taxon>Roseibium</taxon>
    </lineage>
</organism>
<comment type="similarity">
    <text evidence="2 6">Belongs to the FAD-dependent glycerol-3-phosphate dehydrogenase family.</text>
</comment>
<dbReference type="PANTHER" id="PTHR11985">
    <property type="entry name" value="GLYCEROL-3-PHOSPHATE DEHYDROGENASE"/>
    <property type="match status" value="1"/>
</dbReference>
<dbReference type="GO" id="GO:0004368">
    <property type="term" value="F:glycerol-3-phosphate dehydrogenase (quinone) activity"/>
    <property type="evidence" value="ECO:0007669"/>
    <property type="project" value="UniProtKB-EC"/>
</dbReference>
<evidence type="ECO:0000256" key="3">
    <source>
        <dbReference type="ARBA" id="ARBA00022630"/>
    </source>
</evidence>
<keyword evidence="3 6" id="KW-0285">Flavoprotein</keyword>